<name>A0A0C2H5B6_9BILA</name>
<proteinExistence type="predicted"/>
<dbReference type="EMBL" id="KN727976">
    <property type="protein sequence ID" value="KIH64601.1"/>
    <property type="molecule type" value="Genomic_DNA"/>
</dbReference>
<protein>
    <submittedName>
        <fullName evidence="1">Uncharacterized protein</fullName>
    </submittedName>
</protein>
<organism evidence="1 2">
    <name type="scientific">Ancylostoma duodenale</name>
    <dbReference type="NCBI Taxonomy" id="51022"/>
    <lineage>
        <taxon>Eukaryota</taxon>
        <taxon>Metazoa</taxon>
        <taxon>Ecdysozoa</taxon>
        <taxon>Nematoda</taxon>
        <taxon>Chromadorea</taxon>
        <taxon>Rhabditida</taxon>
        <taxon>Rhabditina</taxon>
        <taxon>Rhabditomorpha</taxon>
        <taxon>Strongyloidea</taxon>
        <taxon>Ancylostomatidae</taxon>
        <taxon>Ancylostomatinae</taxon>
        <taxon>Ancylostoma</taxon>
    </lineage>
</organism>
<sequence length="164" mass="19341">MILFSDEKCFDVEQANNRQNHRVWSKRKPPLVERIITRGQKPKQECINEILSTIQSSHRWLYPTKLHSKSEIELSSAVLKNIITDNLLTTEISATQILCFLTLRRNPAFEQIPFCRYRLQDNSTKSIKNTWPGHLLQKHPQMIDELYGAPYQCAYERQRNNLML</sequence>
<gene>
    <name evidence="1" type="ORF">ANCDUO_05088</name>
</gene>
<evidence type="ECO:0000313" key="1">
    <source>
        <dbReference type="EMBL" id="KIH64601.1"/>
    </source>
</evidence>
<dbReference type="AlphaFoldDB" id="A0A0C2H5B6"/>
<evidence type="ECO:0000313" key="2">
    <source>
        <dbReference type="Proteomes" id="UP000054047"/>
    </source>
</evidence>
<keyword evidence="2" id="KW-1185">Reference proteome</keyword>
<accession>A0A0C2H5B6</accession>
<dbReference type="OrthoDB" id="5985519at2759"/>
<dbReference type="Proteomes" id="UP000054047">
    <property type="component" value="Unassembled WGS sequence"/>
</dbReference>
<reference evidence="1 2" key="1">
    <citation type="submission" date="2013-12" db="EMBL/GenBank/DDBJ databases">
        <title>Draft genome of the parsitic nematode Ancylostoma duodenale.</title>
        <authorList>
            <person name="Mitreva M."/>
        </authorList>
    </citation>
    <scope>NUCLEOTIDE SEQUENCE [LARGE SCALE GENOMIC DNA]</scope>
    <source>
        <strain evidence="1 2">Zhejiang</strain>
    </source>
</reference>